<dbReference type="GO" id="GO:0003755">
    <property type="term" value="F:peptidyl-prolyl cis-trans isomerase activity"/>
    <property type="evidence" value="ECO:0007669"/>
    <property type="project" value="UniProtKB-KW"/>
</dbReference>
<dbReference type="Proteomes" id="UP000095009">
    <property type="component" value="Unassembled WGS sequence"/>
</dbReference>
<dbReference type="GO" id="GO:0005783">
    <property type="term" value="C:endoplasmic reticulum"/>
    <property type="evidence" value="ECO:0007669"/>
    <property type="project" value="TreeGrafter"/>
</dbReference>
<dbReference type="Pfam" id="PF00254">
    <property type="entry name" value="FKBP_C"/>
    <property type="match status" value="1"/>
</dbReference>
<keyword evidence="8" id="KW-0732">Signal</keyword>
<reference evidence="10 11" key="1">
    <citation type="journal article" date="2016" name="Proc. Natl. Acad. Sci. U.S.A.">
        <title>Comparative genomics of biotechnologically important yeasts.</title>
        <authorList>
            <person name="Riley R."/>
            <person name="Haridas S."/>
            <person name="Wolfe K.H."/>
            <person name="Lopes M.R."/>
            <person name="Hittinger C.T."/>
            <person name="Goeker M."/>
            <person name="Salamov A.A."/>
            <person name="Wisecaver J.H."/>
            <person name="Long T.M."/>
            <person name="Calvey C.H."/>
            <person name="Aerts A.L."/>
            <person name="Barry K.W."/>
            <person name="Choi C."/>
            <person name="Clum A."/>
            <person name="Coughlan A.Y."/>
            <person name="Deshpande S."/>
            <person name="Douglass A.P."/>
            <person name="Hanson S.J."/>
            <person name="Klenk H.-P."/>
            <person name="LaButti K.M."/>
            <person name="Lapidus A."/>
            <person name="Lindquist E.A."/>
            <person name="Lipzen A.M."/>
            <person name="Meier-Kolthoff J.P."/>
            <person name="Ohm R.A."/>
            <person name="Otillar R.P."/>
            <person name="Pangilinan J.L."/>
            <person name="Peng Y."/>
            <person name="Rokas A."/>
            <person name="Rosa C.A."/>
            <person name="Scheuner C."/>
            <person name="Sibirny A.A."/>
            <person name="Slot J.C."/>
            <person name="Stielow J.B."/>
            <person name="Sun H."/>
            <person name="Kurtzman C.P."/>
            <person name="Blackwell M."/>
            <person name="Grigoriev I.V."/>
            <person name="Jeffries T.W."/>
        </authorList>
    </citation>
    <scope>NUCLEOTIDE SEQUENCE [LARGE SCALE GENOMIC DNA]</scope>
    <source>
        <strain evidence="10 11">DSM 6958</strain>
    </source>
</reference>
<dbReference type="PROSITE" id="PS50059">
    <property type="entry name" value="FKBP_PPIASE"/>
    <property type="match status" value="1"/>
</dbReference>
<dbReference type="EC" id="5.2.1.8" evidence="3 7"/>
<dbReference type="Gene3D" id="3.10.50.40">
    <property type="match status" value="1"/>
</dbReference>
<gene>
    <name evidence="10" type="ORF">NADFUDRAFT_44626</name>
</gene>
<evidence type="ECO:0000256" key="4">
    <source>
        <dbReference type="ARBA" id="ARBA00023110"/>
    </source>
</evidence>
<dbReference type="SUPFAM" id="SSF54534">
    <property type="entry name" value="FKBP-like"/>
    <property type="match status" value="1"/>
</dbReference>
<dbReference type="OrthoDB" id="1902587at2759"/>
<dbReference type="InterPro" id="IPR044609">
    <property type="entry name" value="FKBP2/11"/>
</dbReference>
<comment type="catalytic activity">
    <reaction evidence="1 7">
        <text>[protein]-peptidylproline (omega=180) = [protein]-peptidylproline (omega=0)</text>
        <dbReference type="Rhea" id="RHEA:16237"/>
        <dbReference type="Rhea" id="RHEA-COMP:10747"/>
        <dbReference type="Rhea" id="RHEA-COMP:10748"/>
        <dbReference type="ChEBI" id="CHEBI:83833"/>
        <dbReference type="ChEBI" id="CHEBI:83834"/>
        <dbReference type="EC" id="5.2.1.8"/>
    </reaction>
</comment>
<dbReference type="EMBL" id="KV454406">
    <property type="protein sequence ID" value="ODQ67921.1"/>
    <property type="molecule type" value="Genomic_DNA"/>
</dbReference>
<evidence type="ECO:0000259" key="9">
    <source>
        <dbReference type="PROSITE" id="PS50059"/>
    </source>
</evidence>
<feature type="domain" description="PPIase FKBP-type" evidence="9">
    <location>
        <begin position="55"/>
        <end position="143"/>
    </location>
</feature>
<dbReference type="AlphaFoldDB" id="A0A1E3PR64"/>
<dbReference type="PANTHER" id="PTHR45779:SF7">
    <property type="entry name" value="PEPTIDYLPROLYL ISOMERASE"/>
    <property type="match status" value="1"/>
</dbReference>
<evidence type="ECO:0000256" key="3">
    <source>
        <dbReference type="ARBA" id="ARBA00013194"/>
    </source>
</evidence>
<keyword evidence="11" id="KW-1185">Reference proteome</keyword>
<dbReference type="STRING" id="857566.A0A1E3PR64"/>
<evidence type="ECO:0000256" key="5">
    <source>
        <dbReference type="ARBA" id="ARBA00023235"/>
    </source>
</evidence>
<evidence type="ECO:0000256" key="7">
    <source>
        <dbReference type="PROSITE-ProRule" id="PRU00277"/>
    </source>
</evidence>
<keyword evidence="4 7" id="KW-0697">Rotamase</keyword>
<feature type="chain" id="PRO_5009133937" description="peptidylprolyl isomerase" evidence="8">
    <location>
        <begin position="24"/>
        <end position="150"/>
    </location>
</feature>
<dbReference type="InterPro" id="IPR046357">
    <property type="entry name" value="PPIase_dom_sf"/>
</dbReference>
<evidence type="ECO:0000256" key="2">
    <source>
        <dbReference type="ARBA" id="ARBA00002388"/>
    </source>
</evidence>
<organism evidence="10 11">
    <name type="scientific">Nadsonia fulvescens var. elongata DSM 6958</name>
    <dbReference type="NCBI Taxonomy" id="857566"/>
    <lineage>
        <taxon>Eukaryota</taxon>
        <taxon>Fungi</taxon>
        <taxon>Dikarya</taxon>
        <taxon>Ascomycota</taxon>
        <taxon>Saccharomycotina</taxon>
        <taxon>Dipodascomycetes</taxon>
        <taxon>Dipodascales</taxon>
        <taxon>Dipodascales incertae sedis</taxon>
        <taxon>Nadsonia</taxon>
    </lineage>
</organism>
<sequence length="150" mass="16129">MQFRSSIFFLFAILCALIGSVSSSASNSDEELPKLRIGITKKIPAEDCKRKARAGDMVAVHYTGSFLDGNVFDSSVQRGTPLTFPLGKGNVIAGWDQGILGMCIGEQRKLTIPPHLAYGKNGAGSVIPPDATLVFTTELVDILGYKHDEL</sequence>
<proteinExistence type="inferred from homology"/>
<comment type="function">
    <text evidence="2">PPIases accelerate the folding of proteins. It catalyzes the cis-trans isomerization of proline imidic peptide bonds in oligopeptides.</text>
</comment>
<keyword evidence="5 7" id="KW-0413">Isomerase</keyword>
<evidence type="ECO:0000256" key="6">
    <source>
        <dbReference type="ARBA" id="ARBA00024206"/>
    </source>
</evidence>
<dbReference type="InterPro" id="IPR001179">
    <property type="entry name" value="PPIase_FKBP_dom"/>
</dbReference>
<accession>A0A1E3PR64</accession>
<evidence type="ECO:0000256" key="8">
    <source>
        <dbReference type="SAM" id="SignalP"/>
    </source>
</evidence>
<feature type="signal peptide" evidence="8">
    <location>
        <begin position="1"/>
        <end position="23"/>
    </location>
</feature>
<evidence type="ECO:0000313" key="11">
    <source>
        <dbReference type="Proteomes" id="UP000095009"/>
    </source>
</evidence>
<comment type="similarity">
    <text evidence="6">Belongs to the FKBP-type PPIase family. FKBP2 subfamily.</text>
</comment>
<protein>
    <recommendedName>
        <fullName evidence="3 7">peptidylprolyl isomerase</fullName>
        <ecNumber evidence="3 7">5.2.1.8</ecNumber>
    </recommendedName>
</protein>
<evidence type="ECO:0000313" key="10">
    <source>
        <dbReference type="EMBL" id="ODQ67921.1"/>
    </source>
</evidence>
<dbReference type="PANTHER" id="PTHR45779">
    <property type="entry name" value="PEPTIDYLPROLYL ISOMERASE"/>
    <property type="match status" value="1"/>
</dbReference>
<dbReference type="FunFam" id="3.10.50.40:FF:000006">
    <property type="entry name" value="Peptidyl-prolyl cis-trans isomerase"/>
    <property type="match status" value="1"/>
</dbReference>
<name>A0A1E3PR64_9ASCO</name>
<evidence type="ECO:0000256" key="1">
    <source>
        <dbReference type="ARBA" id="ARBA00000971"/>
    </source>
</evidence>